<accession>A0A1G2NCA3</accession>
<dbReference type="STRING" id="1802319.A2928_02550"/>
<dbReference type="InterPro" id="IPR012902">
    <property type="entry name" value="N_methyl_site"/>
</dbReference>
<dbReference type="SUPFAM" id="SSF54523">
    <property type="entry name" value="Pili subunits"/>
    <property type="match status" value="1"/>
</dbReference>
<evidence type="ECO:0008006" key="8">
    <source>
        <dbReference type="Google" id="ProtNLM"/>
    </source>
</evidence>
<evidence type="ECO:0000256" key="5">
    <source>
        <dbReference type="ARBA" id="ARBA00023136"/>
    </source>
</evidence>
<dbReference type="InterPro" id="IPR045584">
    <property type="entry name" value="Pilin-like"/>
</dbReference>
<evidence type="ECO:0000256" key="2">
    <source>
        <dbReference type="ARBA" id="ARBA00022481"/>
    </source>
</evidence>
<comment type="subcellular location">
    <subcellularLocation>
        <location evidence="1">Membrane</location>
        <topology evidence="1">Single-pass membrane protein</topology>
    </subcellularLocation>
</comment>
<reference evidence="6 7" key="1">
    <citation type="journal article" date="2016" name="Nat. Commun.">
        <title>Thousands of microbial genomes shed light on interconnected biogeochemical processes in an aquifer system.</title>
        <authorList>
            <person name="Anantharaman K."/>
            <person name="Brown C.T."/>
            <person name="Hug L.A."/>
            <person name="Sharon I."/>
            <person name="Castelle C.J."/>
            <person name="Probst A.J."/>
            <person name="Thomas B.C."/>
            <person name="Singh A."/>
            <person name="Wilkins M.J."/>
            <person name="Karaoz U."/>
            <person name="Brodie E.L."/>
            <person name="Williams K.H."/>
            <person name="Hubbard S.S."/>
            <person name="Banfield J.F."/>
        </authorList>
    </citation>
    <scope>NUCLEOTIDE SEQUENCE [LARGE SCALE GENOMIC DNA]</scope>
</reference>
<evidence type="ECO:0000313" key="6">
    <source>
        <dbReference type="EMBL" id="OHA33740.1"/>
    </source>
</evidence>
<dbReference type="PANTHER" id="PTHR30093:SF44">
    <property type="entry name" value="TYPE II SECRETION SYSTEM CORE PROTEIN G"/>
    <property type="match status" value="1"/>
</dbReference>
<keyword evidence="3" id="KW-0812">Transmembrane</keyword>
<sequence>MNKFKKGFTLIELLVVIAIIGILSSVVLASLNSARTKANDAKIKAQLSGARAAAELYYSGTGANTYGGSVAGTEAAGASIGTGCATGMFAASDLTQYTLLTNYPAIGSTLGKCTTSGASATAYVMTYPLSGGATFWCIDSTGNSRLTSTNAVQADSAIVCP</sequence>
<keyword evidence="2" id="KW-0488">Methylation</keyword>
<dbReference type="Gene3D" id="3.30.700.10">
    <property type="entry name" value="Glycoprotein, Type 4 Pilin"/>
    <property type="match status" value="1"/>
</dbReference>
<dbReference type="PANTHER" id="PTHR30093">
    <property type="entry name" value="GENERAL SECRETION PATHWAY PROTEIN G"/>
    <property type="match status" value="1"/>
</dbReference>
<dbReference type="AlphaFoldDB" id="A0A1G2NCA3"/>
<evidence type="ECO:0000256" key="3">
    <source>
        <dbReference type="ARBA" id="ARBA00022692"/>
    </source>
</evidence>
<keyword evidence="5" id="KW-0472">Membrane</keyword>
<proteinExistence type="predicted"/>
<keyword evidence="4" id="KW-1133">Transmembrane helix</keyword>
<dbReference type="NCBIfam" id="TIGR02532">
    <property type="entry name" value="IV_pilin_GFxxxE"/>
    <property type="match status" value="1"/>
</dbReference>
<dbReference type="Pfam" id="PF07963">
    <property type="entry name" value="N_methyl"/>
    <property type="match status" value="1"/>
</dbReference>
<gene>
    <name evidence="6" type="ORF">A2928_02550</name>
</gene>
<protein>
    <recommendedName>
        <fullName evidence="8">Type II secretion system protein GspG C-terminal domain-containing protein</fullName>
    </recommendedName>
</protein>
<dbReference type="Proteomes" id="UP000176221">
    <property type="component" value="Unassembled WGS sequence"/>
</dbReference>
<evidence type="ECO:0000256" key="1">
    <source>
        <dbReference type="ARBA" id="ARBA00004167"/>
    </source>
</evidence>
<name>A0A1G2NCA3_9BACT</name>
<dbReference type="EMBL" id="MHRX01000025">
    <property type="protein sequence ID" value="OHA33740.1"/>
    <property type="molecule type" value="Genomic_DNA"/>
</dbReference>
<evidence type="ECO:0000313" key="7">
    <source>
        <dbReference type="Proteomes" id="UP000176221"/>
    </source>
</evidence>
<evidence type="ECO:0000256" key="4">
    <source>
        <dbReference type="ARBA" id="ARBA00022989"/>
    </source>
</evidence>
<dbReference type="PROSITE" id="PS00409">
    <property type="entry name" value="PROKAR_NTER_METHYL"/>
    <property type="match status" value="1"/>
</dbReference>
<comment type="caution">
    <text evidence="6">The sequence shown here is derived from an EMBL/GenBank/DDBJ whole genome shotgun (WGS) entry which is preliminary data.</text>
</comment>
<dbReference type="GO" id="GO:0016020">
    <property type="term" value="C:membrane"/>
    <property type="evidence" value="ECO:0007669"/>
    <property type="project" value="UniProtKB-SubCell"/>
</dbReference>
<organism evidence="6 7">
    <name type="scientific">Candidatus Taylorbacteria bacterium RIFCSPLOWO2_01_FULL_45_15b</name>
    <dbReference type="NCBI Taxonomy" id="1802319"/>
    <lineage>
        <taxon>Bacteria</taxon>
        <taxon>Candidatus Tayloriibacteriota</taxon>
    </lineage>
</organism>